<dbReference type="Proteomes" id="UP000229371">
    <property type="component" value="Unassembled WGS sequence"/>
</dbReference>
<dbReference type="InterPro" id="IPR000182">
    <property type="entry name" value="GNAT_dom"/>
</dbReference>
<evidence type="ECO:0000313" key="3">
    <source>
        <dbReference type="Proteomes" id="UP000229371"/>
    </source>
</evidence>
<evidence type="ECO:0000259" key="1">
    <source>
        <dbReference type="PROSITE" id="PS51186"/>
    </source>
</evidence>
<protein>
    <recommendedName>
        <fullName evidence="1">N-acetyltransferase domain-containing protein</fullName>
    </recommendedName>
</protein>
<feature type="domain" description="N-acetyltransferase" evidence="1">
    <location>
        <begin position="2"/>
        <end position="165"/>
    </location>
</feature>
<comment type="caution">
    <text evidence="2">The sequence shown here is derived from an EMBL/GenBank/DDBJ whole genome shotgun (WGS) entry which is preliminary data.</text>
</comment>
<dbReference type="SUPFAM" id="SSF55729">
    <property type="entry name" value="Acyl-CoA N-acyltransferases (Nat)"/>
    <property type="match status" value="1"/>
</dbReference>
<dbReference type="CDD" id="cd04301">
    <property type="entry name" value="NAT_SF"/>
    <property type="match status" value="1"/>
</dbReference>
<gene>
    <name evidence="2" type="ORF">COY61_00795</name>
</gene>
<dbReference type="AlphaFoldDB" id="A0A2M7RNS5"/>
<dbReference type="Gene3D" id="3.40.630.30">
    <property type="match status" value="1"/>
</dbReference>
<dbReference type="GO" id="GO:0016747">
    <property type="term" value="F:acyltransferase activity, transferring groups other than amino-acyl groups"/>
    <property type="evidence" value="ECO:0007669"/>
    <property type="project" value="InterPro"/>
</dbReference>
<sequence>MISIKHAIPSIEIATKIAAKGFIQPITEALLRDVVSHLREGIVFSLEEDKCIIGFSIFSIFDDILYLSGIILMPDFQGRSVGGKVIDFIRQKTGTKYLALRTQSVHMWSVGRKICCEWHPMQIADKNIPKDIWVRGIKVGKKIGSIFPTTIGHYNGPLYGTKPLSRDPKLQSWWDSICDFKRGDAIICIGRFK</sequence>
<reference evidence="3" key="1">
    <citation type="submission" date="2017-09" db="EMBL/GenBank/DDBJ databases">
        <title>Depth-based differentiation of microbial function through sediment-hosted aquifers and enrichment of novel symbionts in the deep terrestrial subsurface.</title>
        <authorList>
            <person name="Probst A.J."/>
            <person name="Ladd B."/>
            <person name="Jarett J.K."/>
            <person name="Geller-Mcgrath D.E."/>
            <person name="Sieber C.M.K."/>
            <person name="Emerson J.B."/>
            <person name="Anantharaman K."/>
            <person name="Thomas B.C."/>
            <person name="Malmstrom R."/>
            <person name="Stieglmeier M."/>
            <person name="Klingl A."/>
            <person name="Woyke T."/>
            <person name="Ryan C.M."/>
            <person name="Banfield J.F."/>
        </authorList>
    </citation>
    <scope>NUCLEOTIDE SEQUENCE [LARGE SCALE GENOMIC DNA]</scope>
</reference>
<dbReference type="PROSITE" id="PS51186">
    <property type="entry name" value="GNAT"/>
    <property type="match status" value="1"/>
</dbReference>
<organism evidence="2 3">
    <name type="scientific">bacterium (Candidatus Gribaldobacteria) CG_4_10_14_0_8_um_filter_33_9</name>
    <dbReference type="NCBI Taxonomy" id="2014266"/>
    <lineage>
        <taxon>Bacteria</taxon>
        <taxon>Candidatus Gribaldobacteria</taxon>
    </lineage>
</organism>
<proteinExistence type="predicted"/>
<evidence type="ECO:0000313" key="2">
    <source>
        <dbReference type="EMBL" id="PIZ01064.1"/>
    </source>
</evidence>
<dbReference type="Pfam" id="PF00583">
    <property type="entry name" value="Acetyltransf_1"/>
    <property type="match status" value="1"/>
</dbReference>
<name>A0A2M7RNS5_9BACT</name>
<dbReference type="EMBL" id="PFMI01000022">
    <property type="protein sequence ID" value="PIZ01064.1"/>
    <property type="molecule type" value="Genomic_DNA"/>
</dbReference>
<accession>A0A2M7RNS5</accession>
<dbReference type="InterPro" id="IPR016181">
    <property type="entry name" value="Acyl_CoA_acyltransferase"/>
</dbReference>